<dbReference type="PhylomeDB" id="T1IIM0"/>
<sequence length="216" mass="24721">MANYTTQELVDIVYCYAECGRIADKTARVNAQRFPARRHLNAPTVRRLILRFEATGSVQSQRGRRRQQPDGDADRAVTVLATVIANHITRQVQQATDIPYRTVRRILHQQRFHPYHLHCHQGLQGHMITNRGLTSAIGCTLMMTQHFLTGSCGQMKRDLVMTAVSISIMHTENPHWLQAVRHQHQWSINVRCGVYQNRIIGPLFYAGTLLMKSVID</sequence>
<feature type="domain" description="DUF4817" evidence="1">
    <location>
        <begin position="5"/>
        <end position="59"/>
    </location>
</feature>
<keyword evidence="3" id="KW-1185">Reference proteome</keyword>
<proteinExistence type="predicted"/>
<dbReference type="AlphaFoldDB" id="T1IIM0"/>
<dbReference type="EnsemblMetazoa" id="SMAR000721-RA">
    <property type="protein sequence ID" value="SMAR000721-PA"/>
    <property type="gene ID" value="SMAR000721"/>
</dbReference>
<reference evidence="2" key="2">
    <citation type="submission" date="2015-02" db="UniProtKB">
        <authorList>
            <consortium name="EnsemblMetazoa"/>
        </authorList>
    </citation>
    <scope>IDENTIFICATION</scope>
</reference>
<reference evidence="3" key="1">
    <citation type="submission" date="2011-05" db="EMBL/GenBank/DDBJ databases">
        <authorList>
            <person name="Richards S.R."/>
            <person name="Qu J."/>
            <person name="Jiang H."/>
            <person name="Jhangiani S.N."/>
            <person name="Agravi P."/>
            <person name="Goodspeed R."/>
            <person name="Gross S."/>
            <person name="Mandapat C."/>
            <person name="Jackson L."/>
            <person name="Mathew T."/>
            <person name="Pu L."/>
            <person name="Thornton R."/>
            <person name="Saada N."/>
            <person name="Wilczek-Boney K.B."/>
            <person name="Lee S."/>
            <person name="Kovar C."/>
            <person name="Wu Y."/>
            <person name="Scherer S.E."/>
            <person name="Worley K.C."/>
            <person name="Muzny D.M."/>
            <person name="Gibbs R."/>
        </authorList>
    </citation>
    <scope>NUCLEOTIDE SEQUENCE</scope>
    <source>
        <strain evidence="3">Brora</strain>
    </source>
</reference>
<dbReference type="PANTHER" id="PTHR47326:SF1">
    <property type="entry name" value="HTH PSQ-TYPE DOMAIN-CONTAINING PROTEIN"/>
    <property type="match status" value="1"/>
</dbReference>
<dbReference type="EMBL" id="JH430191">
    <property type="status" value="NOT_ANNOTATED_CDS"/>
    <property type="molecule type" value="Genomic_DNA"/>
</dbReference>
<accession>T1IIM0</accession>
<dbReference type="Proteomes" id="UP000014500">
    <property type="component" value="Unassembled WGS sequence"/>
</dbReference>
<dbReference type="HOGENOM" id="CLU_1280573_0_0_1"/>
<name>T1IIM0_STRMM</name>
<evidence type="ECO:0000259" key="1">
    <source>
        <dbReference type="Pfam" id="PF16087"/>
    </source>
</evidence>
<dbReference type="STRING" id="126957.T1IIM0"/>
<dbReference type="InterPro" id="IPR032135">
    <property type="entry name" value="DUF4817"/>
</dbReference>
<organism evidence="2 3">
    <name type="scientific">Strigamia maritima</name>
    <name type="common">European centipede</name>
    <name type="synonym">Geophilus maritimus</name>
    <dbReference type="NCBI Taxonomy" id="126957"/>
    <lineage>
        <taxon>Eukaryota</taxon>
        <taxon>Metazoa</taxon>
        <taxon>Ecdysozoa</taxon>
        <taxon>Arthropoda</taxon>
        <taxon>Myriapoda</taxon>
        <taxon>Chilopoda</taxon>
        <taxon>Pleurostigmophora</taxon>
        <taxon>Geophilomorpha</taxon>
        <taxon>Linotaeniidae</taxon>
        <taxon>Strigamia</taxon>
    </lineage>
</organism>
<dbReference type="Pfam" id="PF16087">
    <property type="entry name" value="DUF4817"/>
    <property type="match status" value="1"/>
</dbReference>
<dbReference type="PANTHER" id="PTHR47326">
    <property type="entry name" value="TRANSPOSABLE ELEMENT TC3 TRANSPOSASE-LIKE PROTEIN"/>
    <property type="match status" value="1"/>
</dbReference>
<protein>
    <recommendedName>
        <fullName evidence="1">DUF4817 domain-containing protein</fullName>
    </recommendedName>
</protein>
<evidence type="ECO:0000313" key="2">
    <source>
        <dbReference type="EnsemblMetazoa" id="SMAR000721-PA"/>
    </source>
</evidence>
<evidence type="ECO:0000313" key="3">
    <source>
        <dbReference type="Proteomes" id="UP000014500"/>
    </source>
</evidence>